<accession>A0A1H8CNU3</accession>
<dbReference type="PANTHER" id="PTHR36837:SF2">
    <property type="entry name" value="POLY(3-HYDROXYALKANOATE) POLYMERASE SUBUNIT PHAC"/>
    <property type="match status" value="1"/>
</dbReference>
<dbReference type="PANTHER" id="PTHR36837">
    <property type="entry name" value="POLY(3-HYDROXYALKANOATE) POLYMERASE SUBUNIT PHAC"/>
    <property type="match status" value="1"/>
</dbReference>
<evidence type="ECO:0000313" key="3">
    <source>
        <dbReference type="Proteomes" id="UP000198553"/>
    </source>
</evidence>
<dbReference type="Gene3D" id="3.40.50.1820">
    <property type="entry name" value="alpha/beta hydrolase"/>
    <property type="match status" value="1"/>
</dbReference>
<dbReference type="AlphaFoldDB" id="A0A1H8CNU3"/>
<proteinExistence type="predicted"/>
<keyword evidence="3" id="KW-1185">Reference proteome</keyword>
<dbReference type="InterPro" id="IPR051321">
    <property type="entry name" value="PHA/PHB_synthase"/>
</dbReference>
<dbReference type="Pfam" id="PF00561">
    <property type="entry name" value="Abhydrolase_1"/>
    <property type="match status" value="1"/>
</dbReference>
<evidence type="ECO:0000259" key="1">
    <source>
        <dbReference type="Pfam" id="PF00561"/>
    </source>
</evidence>
<dbReference type="STRING" id="930146.SAMN05192533_107174"/>
<dbReference type="EMBL" id="FOBW01000007">
    <property type="protein sequence ID" value="SEM96685.1"/>
    <property type="molecule type" value="Genomic_DNA"/>
</dbReference>
<organism evidence="2 3">
    <name type="scientific">Mesobacillus persicus</name>
    <dbReference type="NCBI Taxonomy" id="930146"/>
    <lineage>
        <taxon>Bacteria</taxon>
        <taxon>Bacillati</taxon>
        <taxon>Bacillota</taxon>
        <taxon>Bacilli</taxon>
        <taxon>Bacillales</taxon>
        <taxon>Bacillaceae</taxon>
        <taxon>Mesobacillus</taxon>
    </lineage>
</organism>
<name>A0A1H8CNU3_9BACI</name>
<dbReference type="SUPFAM" id="SSF53474">
    <property type="entry name" value="alpha/beta-Hydrolases"/>
    <property type="match status" value="1"/>
</dbReference>
<protein>
    <submittedName>
        <fullName evidence="2">Polyhydroxyalkanoate synthase</fullName>
    </submittedName>
</protein>
<dbReference type="Proteomes" id="UP000198553">
    <property type="component" value="Unassembled WGS sequence"/>
</dbReference>
<reference evidence="3" key="1">
    <citation type="submission" date="2016-10" db="EMBL/GenBank/DDBJ databases">
        <authorList>
            <person name="Varghese N."/>
            <person name="Submissions S."/>
        </authorList>
    </citation>
    <scope>NUCLEOTIDE SEQUENCE [LARGE SCALE GENOMIC DNA]</scope>
    <source>
        <strain evidence="3">B48,IBRC-M 10115,DSM 25386,CECT 8001</strain>
    </source>
</reference>
<feature type="domain" description="AB hydrolase-1" evidence="1">
    <location>
        <begin position="83"/>
        <end position="330"/>
    </location>
</feature>
<evidence type="ECO:0000313" key="2">
    <source>
        <dbReference type="EMBL" id="SEM96685.1"/>
    </source>
</evidence>
<dbReference type="InterPro" id="IPR029058">
    <property type="entry name" value="AB_hydrolase_fold"/>
</dbReference>
<gene>
    <name evidence="2" type="ORF">SAMN05192533_107174</name>
</gene>
<dbReference type="InterPro" id="IPR000073">
    <property type="entry name" value="AB_hydrolase_1"/>
</dbReference>
<dbReference type="OrthoDB" id="9767934at2"/>
<sequence>MAIESPVRIPALDYEKEMKRWSQVFKILSEDGPKIEHSPRQLVWRKNKTTLWYYAAEEKKYSTPLFFVYSLLNKPYILDISPETSVIAGLTKRGYDVYLLDWGTPGYEDSDISFDTYILDYLEKGVKRALRHSGEEEISVVGYCLGGTIASIFASITDLPIKNLIVATVPIDFSTGIGPEKWLEGMKNGQFEIDRLVDVYGTIPADYIYYGMKSLAPIYVSPYVGLMSRAHDSKYVERWRRMDKWLNDATPFTGAALKQMFNELYKENKLVKGELVIGGKKADLSKIDCPFFAVSSANDSLIAESQSLPIMDLVSSEDKTYKLVEAGHVSLALSGMFAPLVDEWLASRSTKVEDKTN</sequence>